<keyword evidence="2" id="KW-1185">Reference proteome</keyword>
<evidence type="ECO:0000313" key="1">
    <source>
        <dbReference type="EMBL" id="GGZ67704.1"/>
    </source>
</evidence>
<accession>A0A918V5F2</accession>
<reference evidence="1" key="1">
    <citation type="journal article" date="2014" name="Int. J. Syst. Evol. Microbiol.">
        <title>Complete genome sequence of Corynebacterium casei LMG S-19264T (=DSM 44701T), isolated from a smear-ripened cheese.</title>
        <authorList>
            <consortium name="US DOE Joint Genome Institute (JGI-PGF)"/>
            <person name="Walter F."/>
            <person name="Albersmeier A."/>
            <person name="Kalinowski J."/>
            <person name="Ruckert C."/>
        </authorList>
    </citation>
    <scope>NUCLEOTIDE SEQUENCE</scope>
    <source>
        <strain evidence="1">JCM 5016</strain>
    </source>
</reference>
<sequence length="138" mass="15645">MIRTKYYTQDEFRTPRFNGPAELKVLGQWVTADIQLSALSILEAIDLVRMAQADPDFPPEEMDGNAHTATFSPQGVTIENNFVEHVQGEFPLDTTLAVLLDFWDYYALARPTNIASHWEEYVKENGRDPLAGLREITA</sequence>
<reference evidence="1" key="2">
    <citation type="submission" date="2020-09" db="EMBL/GenBank/DDBJ databases">
        <authorList>
            <person name="Sun Q."/>
            <person name="Ohkuma M."/>
        </authorList>
    </citation>
    <scope>NUCLEOTIDE SEQUENCE</scope>
    <source>
        <strain evidence="1">JCM 5016</strain>
    </source>
</reference>
<dbReference type="AlphaFoldDB" id="A0A918V5F2"/>
<comment type="caution">
    <text evidence="1">The sequence shown here is derived from an EMBL/GenBank/DDBJ whole genome shotgun (WGS) entry which is preliminary data.</text>
</comment>
<proteinExistence type="predicted"/>
<gene>
    <name evidence="1" type="ORF">GCM10010389_01100</name>
</gene>
<name>A0A918V5F2_9ACTN</name>
<dbReference type="Proteomes" id="UP000623010">
    <property type="component" value="Unassembled WGS sequence"/>
</dbReference>
<dbReference type="RefSeq" id="WP_190055246.1">
    <property type="nucleotide sequence ID" value="NZ_BMWH01000001.1"/>
</dbReference>
<organism evidence="1 2">
    <name type="scientific">Streptomyces echinoruber</name>
    <dbReference type="NCBI Taxonomy" id="68898"/>
    <lineage>
        <taxon>Bacteria</taxon>
        <taxon>Bacillati</taxon>
        <taxon>Actinomycetota</taxon>
        <taxon>Actinomycetes</taxon>
        <taxon>Kitasatosporales</taxon>
        <taxon>Streptomycetaceae</taxon>
        <taxon>Streptomyces</taxon>
    </lineage>
</organism>
<dbReference type="EMBL" id="BMWH01000001">
    <property type="protein sequence ID" value="GGZ67704.1"/>
    <property type="molecule type" value="Genomic_DNA"/>
</dbReference>
<evidence type="ECO:0000313" key="2">
    <source>
        <dbReference type="Proteomes" id="UP000623010"/>
    </source>
</evidence>
<protein>
    <submittedName>
        <fullName evidence="1">Uncharacterized protein</fullName>
    </submittedName>
</protein>